<dbReference type="Proteomes" id="UP000585474">
    <property type="component" value="Unassembled WGS sequence"/>
</dbReference>
<keyword evidence="3" id="KW-1185">Reference proteome</keyword>
<proteinExistence type="predicted"/>
<reference evidence="3" key="1">
    <citation type="submission" date="2019-07" db="EMBL/GenBank/DDBJ databases">
        <title>De Novo Assembly of kiwifruit Actinidia rufa.</title>
        <authorList>
            <person name="Sugita-Konishi S."/>
            <person name="Sato K."/>
            <person name="Mori E."/>
            <person name="Abe Y."/>
            <person name="Kisaki G."/>
            <person name="Hamano K."/>
            <person name="Suezawa K."/>
            <person name="Otani M."/>
            <person name="Fukuda T."/>
            <person name="Manabe T."/>
            <person name="Gomi K."/>
            <person name="Tabuchi M."/>
            <person name="Akimitsu K."/>
            <person name="Kataoka I."/>
        </authorList>
    </citation>
    <scope>NUCLEOTIDE SEQUENCE [LARGE SCALE GENOMIC DNA]</scope>
    <source>
        <strain evidence="3">cv. Fuchu</strain>
    </source>
</reference>
<feature type="compositionally biased region" description="Polar residues" evidence="1">
    <location>
        <begin position="74"/>
        <end position="89"/>
    </location>
</feature>
<protein>
    <submittedName>
        <fullName evidence="2">Evolutionarily conserved C-terminal region 2</fullName>
    </submittedName>
</protein>
<dbReference type="EMBL" id="BJWL01000053">
    <property type="protein sequence ID" value="GFS28797.1"/>
    <property type="molecule type" value="Genomic_DNA"/>
</dbReference>
<name>A0A7J0D7C4_9ERIC</name>
<evidence type="ECO:0000313" key="3">
    <source>
        <dbReference type="Proteomes" id="UP000585474"/>
    </source>
</evidence>
<dbReference type="AlphaFoldDB" id="A0A7J0D7C4"/>
<feature type="region of interest" description="Disordered" evidence="1">
    <location>
        <begin position="55"/>
        <end position="89"/>
    </location>
</feature>
<gene>
    <name evidence="2" type="ORF">Acr_00g0004040</name>
</gene>
<comment type="caution">
    <text evidence="2">The sequence shown here is derived from an EMBL/GenBank/DDBJ whole genome shotgun (WGS) entry which is preliminary data.</text>
</comment>
<evidence type="ECO:0000256" key="1">
    <source>
        <dbReference type="SAM" id="MobiDB-lite"/>
    </source>
</evidence>
<sequence length="89" mass="9614">MYLQGRDPRTVDNIQHGNASSRCSLLKVALSSTNGLSTFGSNTHVQATMEKIRSKFHNGSLDDGVNGGPDALTEPNQGPRTNKPTNHYC</sequence>
<accession>A0A7J0D7C4</accession>
<evidence type="ECO:0000313" key="2">
    <source>
        <dbReference type="EMBL" id="GFS28797.1"/>
    </source>
</evidence>
<organism evidence="2 3">
    <name type="scientific">Actinidia rufa</name>
    <dbReference type="NCBI Taxonomy" id="165716"/>
    <lineage>
        <taxon>Eukaryota</taxon>
        <taxon>Viridiplantae</taxon>
        <taxon>Streptophyta</taxon>
        <taxon>Embryophyta</taxon>
        <taxon>Tracheophyta</taxon>
        <taxon>Spermatophyta</taxon>
        <taxon>Magnoliopsida</taxon>
        <taxon>eudicotyledons</taxon>
        <taxon>Gunneridae</taxon>
        <taxon>Pentapetalae</taxon>
        <taxon>asterids</taxon>
        <taxon>Ericales</taxon>
        <taxon>Actinidiaceae</taxon>
        <taxon>Actinidia</taxon>
    </lineage>
</organism>